<protein>
    <submittedName>
        <fullName evidence="17">Opsin 3</fullName>
    </submittedName>
</protein>
<dbReference type="PROSITE" id="PS00238">
    <property type="entry name" value="OPSIN"/>
    <property type="match status" value="1"/>
</dbReference>
<feature type="transmembrane region" description="Helical" evidence="15">
    <location>
        <begin position="203"/>
        <end position="225"/>
    </location>
</feature>
<keyword evidence="2 15" id="KW-0600">Photoreceptor protein</keyword>
<evidence type="ECO:0000313" key="17">
    <source>
        <dbReference type="EMBL" id="DAA64804.1"/>
    </source>
</evidence>
<dbReference type="InterPro" id="IPR050125">
    <property type="entry name" value="GPCR_opsins"/>
</dbReference>
<feature type="transmembrane region" description="Helical" evidence="15">
    <location>
        <begin position="166"/>
        <end position="187"/>
    </location>
</feature>
<evidence type="ECO:0000256" key="12">
    <source>
        <dbReference type="ARBA" id="ARBA00023180"/>
    </source>
</evidence>
<dbReference type="InterPro" id="IPR017452">
    <property type="entry name" value="GPCR_Rhodpsn_7TM"/>
</dbReference>
<keyword evidence="7 15" id="KW-0157">Chromophore</keyword>
<dbReference type="PANTHER" id="PTHR24240">
    <property type="entry name" value="OPSIN"/>
    <property type="match status" value="1"/>
</dbReference>
<dbReference type="PROSITE" id="PS00237">
    <property type="entry name" value="G_PROTEIN_RECEP_F1_1"/>
    <property type="match status" value="1"/>
</dbReference>
<keyword evidence="5 15" id="KW-0681">Retinal protein</keyword>
<evidence type="ECO:0000256" key="4">
    <source>
        <dbReference type="ARBA" id="ARBA00022692"/>
    </source>
</evidence>
<evidence type="ECO:0000256" key="11">
    <source>
        <dbReference type="ARBA" id="ARBA00023170"/>
    </source>
</evidence>
<keyword evidence="4 15" id="KW-0812">Transmembrane</keyword>
<keyword evidence="3 15" id="KW-0716">Sensory transduction</keyword>
<comment type="subcellular location">
    <subcellularLocation>
        <location evidence="1 15">Membrane</location>
        <topology evidence="1 15">Multi-pass membrane protein</topology>
    </subcellularLocation>
</comment>
<dbReference type="GO" id="GO:0009881">
    <property type="term" value="F:photoreceptor activity"/>
    <property type="evidence" value="ECO:0007669"/>
    <property type="project" value="UniProtKB-KW"/>
</dbReference>
<evidence type="ECO:0000256" key="14">
    <source>
        <dbReference type="ARBA" id="ARBA00023305"/>
    </source>
</evidence>
<dbReference type="AlphaFoldDB" id="A0A0I9RJ65"/>
<dbReference type="InterPro" id="IPR000276">
    <property type="entry name" value="GPCR_Rhodpsn"/>
</dbReference>
<keyword evidence="9 15" id="KW-0472">Membrane</keyword>
<feature type="transmembrane region" description="Helical" evidence="15">
    <location>
        <begin position="93"/>
        <end position="118"/>
    </location>
</feature>
<dbReference type="PRINTS" id="PR00238">
    <property type="entry name" value="OPSIN"/>
</dbReference>
<evidence type="ECO:0000256" key="13">
    <source>
        <dbReference type="ARBA" id="ARBA00023224"/>
    </source>
</evidence>
<feature type="domain" description="G-protein coupled receptors family 1 profile" evidence="16">
    <location>
        <begin position="109"/>
        <end position="366"/>
    </location>
</feature>
<dbReference type="PROSITE" id="PS50262">
    <property type="entry name" value="G_PROTEIN_RECEP_F1_2"/>
    <property type="match status" value="1"/>
</dbReference>
<sequence>MAVVLEGVHRDVGVGGGGDGGGCGGGGGVGVDLISCNNNTNGDQVNLTEIIKTFKLKWPVEEWKKLGLFDDEYLYKINKYWMKFPPPSPMSHYFMGIIYSVIMVVGVFGNFLIIYLFLRKRSLRTPSNVFIFNLAVSDSLLLLKMPVFIINSFYLGPALGNLGCSAYGFVGGLTGTVSIMTLAAIAFDRYQVIVHPLERKTKAAVYFQILLIWIYAIFFSIIPLLDVGLNKYVPEGYLTSCSFDYLTQDTASRLTIFVFFVAAWIVPLSIILGSYMALYKVVLKARGTHFNTVMTRHCKDIEIQRPELKAAVTVICIVCLWTLSWTPYAVVALLGITGNEKYISPMSSMIPALFCKTASCIDPFVYAATNRRFRNELKRKYRKRSRYQPSLKTERKDFFTLSEDNNDRGKGNTIRIREK</sequence>
<dbReference type="GO" id="GO:0007601">
    <property type="term" value="P:visual perception"/>
    <property type="evidence" value="ECO:0007669"/>
    <property type="project" value="UniProtKB-KW"/>
</dbReference>
<proteinExistence type="evidence at transcript level"/>
<keyword evidence="11 15" id="KW-0675">Receptor</keyword>
<evidence type="ECO:0000256" key="3">
    <source>
        <dbReference type="ARBA" id="ARBA00022606"/>
    </source>
</evidence>
<evidence type="ECO:0000256" key="2">
    <source>
        <dbReference type="ARBA" id="ARBA00022543"/>
    </source>
</evidence>
<evidence type="ECO:0000259" key="16">
    <source>
        <dbReference type="PROSITE" id="PS50262"/>
    </source>
</evidence>
<feature type="transmembrane region" description="Helical" evidence="15">
    <location>
        <begin position="310"/>
        <end position="336"/>
    </location>
</feature>
<dbReference type="GO" id="GO:0007602">
    <property type="term" value="P:phototransduction"/>
    <property type="evidence" value="ECO:0007669"/>
    <property type="project" value="UniProtKB-KW"/>
</dbReference>
<evidence type="ECO:0000256" key="9">
    <source>
        <dbReference type="ARBA" id="ARBA00023136"/>
    </source>
</evidence>
<reference evidence="17" key="1">
    <citation type="journal article" date="2014" name="Genomics">
        <title>Identification and comparative analysis of G protein-coupled receptors in Pediculus humanus humanus.</title>
        <authorList>
            <person name="Li C."/>
            <person name="Song X."/>
            <person name="Chen X."/>
            <person name="Liu X."/>
            <person name="Sang M."/>
            <person name="Wu W."/>
            <person name="Yun X."/>
            <person name="Hu X."/>
            <person name="Li B."/>
        </authorList>
    </citation>
    <scope>NUCLEOTIDE SEQUENCE</scope>
</reference>
<keyword evidence="12" id="KW-0325">Glycoprotein</keyword>
<evidence type="ECO:0000256" key="1">
    <source>
        <dbReference type="ARBA" id="ARBA00004141"/>
    </source>
</evidence>
<keyword evidence="13 15" id="KW-0807">Transducer</keyword>
<organism evidence="17">
    <name type="scientific">Pediculus humanus subsp. corporis</name>
    <name type="common">Body louse</name>
    <dbReference type="NCBI Taxonomy" id="121224"/>
    <lineage>
        <taxon>Eukaryota</taxon>
        <taxon>Metazoa</taxon>
        <taxon>Ecdysozoa</taxon>
        <taxon>Arthropoda</taxon>
        <taxon>Hexapoda</taxon>
        <taxon>Insecta</taxon>
        <taxon>Pterygota</taxon>
        <taxon>Neoptera</taxon>
        <taxon>Paraneoptera</taxon>
        <taxon>Psocodea</taxon>
        <taxon>Troctomorpha</taxon>
        <taxon>Phthiraptera</taxon>
        <taxon>Anoplura</taxon>
        <taxon>Pediculidae</taxon>
        <taxon>Pediculus</taxon>
    </lineage>
</organism>
<name>A0A0I9RJ65_PEDHC</name>
<dbReference type="GO" id="GO:0004930">
    <property type="term" value="F:G protein-coupled receptor activity"/>
    <property type="evidence" value="ECO:0007669"/>
    <property type="project" value="UniProtKB-KW"/>
</dbReference>
<dbReference type="InterPro" id="IPR001760">
    <property type="entry name" value="Opsin"/>
</dbReference>
<dbReference type="InterPro" id="IPR027430">
    <property type="entry name" value="Retinal_BS"/>
</dbReference>
<evidence type="ECO:0000256" key="5">
    <source>
        <dbReference type="ARBA" id="ARBA00022925"/>
    </source>
</evidence>
<feature type="transmembrane region" description="Helical" evidence="15">
    <location>
        <begin position="254"/>
        <end position="278"/>
    </location>
</feature>
<dbReference type="SMART" id="SM01381">
    <property type="entry name" value="7TM_GPCR_Srsx"/>
    <property type="match status" value="1"/>
</dbReference>
<evidence type="ECO:0000256" key="15">
    <source>
        <dbReference type="RuleBase" id="RU004951"/>
    </source>
</evidence>
<feature type="transmembrane region" description="Helical" evidence="15">
    <location>
        <begin position="348"/>
        <end position="369"/>
    </location>
</feature>
<dbReference type="Gene3D" id="1.20.1070.10">
    <property type="entry name" value="Rhodopsin 7-helix transmembrane proteins"/>
    <property type="match status" value="1"/>
</dbReference>
<evidence type="ECO:0000256" key="8">
    <source>
        <dbReference type="ARBA" id="ARBA00023040"/>
    </source>
</evidence>
<evidence type="ECO:0000256" key="10">
    <source>
        <dbReference type="ARBA" id="ARBA00023157"/>
    </source>
</evidence>
<dbReference type="PRINTS" id="PR00237">
    <property type="entry name" value="GPCRRHODOPSN"/>
</dbReference>
<dbReference type="EMBL" id="BK008815">
    <property type="protein sequence ID" value="DAA64804.1"/>
    <property type="molecule type" value="mRNA"/>
</dbReference>
<accession>A0A0I9RJ65</accession>
<evidence type="ECO:0000256" key="6">
    <source>
        <dbReference type="ARBA" id="ARBA00022989"/>
    </source>
</evidence>
<evidence type="ECO:0000256" key="7">
    <source>
        <dbReference type="ARBA" id="ARBA00022991"/>
    </source>
</evidence>
<keyword evidence="6 15" id="KW-1133">Transmembrane helix</keyword>
<dbReference type="SUPFAM" id="SSF81321">
    <property type="entry name" value="Family A G protein-coupled receptor-like"/>
    <property type="match status" value="1"/>
</dbReference>
<dbReference type="Pfam" id="PF00001">
    <property type="entry name" value="7tm_1"/>
    <property type="match status" value="1"/>
</dbReference>
<keyword evidence="8 15" id="KW-0297">G-protein coupled receptor</keyword>
<feature type="transmembrane region" description="Helical" evidence="15">
    <location>
        <begin position="130"/>
        <end position="154"/>
    </location>
</feature>
<dbReference type="GO" id="GO:0016020">
    <property type="term" value="C:membrane"/>
    <property type="evidence" value="ECO:0007669"/>
    <property type="project" value="UniProtKB-SubCell"/>
</dbReference>
<keyword evidence="14" id="KW-0844">Vision</keyword>
<keyword evidence="10" id="KW-1015">Disulfide bond</keyword>
<comment type="similarity">
    <text evidence="15">Belongs to the G-protein coupled receptor 1 family. Opsin subfamily.</text>
</comment>